<protein>
    <submittedName>
        <fullName evidence="3">Uncharacterized protein</fullName>
    </submittedName>
</protein>
<evidence type="ECO:0000256" key="2">
    <source>
        <dbReference type="SAM" id="MobiDB-lite"/>
    </source>
</evidence>
<comment type="caution">
    <text evidence="3">The sequence shown here is derived from an EMBL/GenBank/DDBJ whole genome shotgun (WGS) entry which is preliminary data.</text>
</comment>
<proteinExistence type="predicted"/>
<name>A0ABP0RF20_9DINO</name>
<feature type="region of interest" description="Disordered" evidence="2">
    <location>
        <begin position="127"/>
        <end position="155"/>
    </location>
</feature>
<feature type="coiled-coil region" evidence="1">
    <location>
        <begin position="461"/>
        <end position="495"/>
    </location>
</feature>
<dbReference type="EMBL" id="CAXAMN010025918">
    <property type="protein sequence ID" value="CAK9099180.1"/>
    <property type="molecule type" value="Genomic_DNA"/>
</dbReference>
<keyword evidence="1" id="KW-0175">Coiled coil</keyword>
<keyword evidence="4" id="KW-1185">Reference proteome</keyword>
<evidence type="ECO:0000313" key="3">
    <source>
        <dbReference type="EMBL" id="CAK9099180.1"/>
    </source>
</evidence>
<dbReference type="Proteomes" id="UP001642484">
    <property type="component" value="Unassembled WGS sequence"/>
</dbReference>
<gene>
    <name evidence="3" type="ORF">CCMP2556_LOCUS46942</name>
</gene>
<reference evidence="3 4" key="1">
    <citation type="submission" date="2024-02" db="EMBL/GenBank/DDBJ databases">
        <authorList>
            <person name="Chen Y."/>
            <person name="Shah S."/>
            <person name="Dougan E. K."/>
            <person name="Thang M."/>
            <person name="Chan C."/>
        </authorList>
    </citation>
    <scope>NUCLEOTIDE SEQUENCE [LARGE SCALE GENOMIC DNA]</scope>
</reference>
<accession>A0ABP0RF20</accession>
<evidence type="ECO:0000256" key="1">
    <source>
        <dbReference type="SAM" id="Coils"/>
    </source>
</evidence>
<organism evidence="3 4">
    <name type="scientific">Durusdinium trenchii</name>
    <dbReference type="NCBI Taxonomy" id="1381693"/>
    <lineage>
        <taxon>Eukaryota</taxon>
        <taxon>Sar</taxon>
        <taxon>Alveolata</taxon>
        <taxon>Dinophyceae</taxon>
        <taxon>Suessiales</taxon>
        <taxon>Symbiodiniaceae</taxon>
        <taxon>Durusdinium</taxon>
    </lineage>
</organism>
<sequence>MEALAKRVGRFEAELDALRREVLQLQGPHPSKPSSDAQASELQLQWVRLFEKELERLRRLSESYEEPFSVLEHRLSRLESVALPESGRDLDELAELVLSELHDLQQKVRQLGTSSQQRQAGVALHAGHMRASTQPLKLTEGPRNADESPSRSPVGAAVARNEMFQRLEESNASLEARLERLEKEVVPGQSEGHQSLQQRLRNLEEEVNVRMQPLKRHQVSLRVLEETSMKVEKLQDALKLLPIDQALLHSEEALKAAENAARGATGQMSLLDGYKVQSSLDQLFTAMEALVRRRNQDVQLVNGYLREVYQRIERDLPSDKGQSIIQSLEQLQNQQQVLKSECRMITDVRIPELEEKLSHEASRAASLAQGNRQQITRLELATQEAMNQLTGTQARLPALLEASEQRAQQELRRESQVAELRKELIHLRQDFVQFTTDGSEAPGSMDEKFHSRLSAMQDTLMTLIEKEAKEKNQAVDALSSQIQTLQERLRNAEMTGSSASTFVGDLQMLAQDFVRGAKIGPA</sequence>
<evidence type="ECO:0000313" key="4">
    <source>
        <dbReference type="Proteomes" id="UP001642484"/>
    </source>
</evidence>